<dbReference type="EMBL" id="FONG01000003">
    <property type="protein sequence ID" value="SFE48364.1"/>
    <property type="molecule type" value="Genomic_DNA"/>
</dbReference>
<keyword evidence="3" id="KW-1185">Reference proteome</keyword>
<evidence type="ECO:0000313" key="2">
    <source>
        <dbReference type="EMBL" id="SFE48364.1"/>
    </source>
</evidence>
<evidence type="ECO:0000313" key="3">
    <source>
        <dbReference type="Proteomes" id="UP000199323"/>
    </source>
</evidence>
<gene>
    <name evidence="2" type="ORF">SAMN05216251_103258</name>
</gene>
<reference evidence="2 3" key="1">
    <citation type="submission" date="2016-10" db="EMBL/GenBank/DDBJ databases">
        <authorList>
            <person name="de Groot N.N."/>
        </authorList>
    </citation>
    <scope>NUCLEOTIDE SEQUENCE [LARGE SCALE GENOMIC DNA]</scope>
    <source>
        <strain evidence="2 3">CGMCC 4.3510</strain>
    </source>
</reference>
<protein>
    <submittedName>
        <fullName evidence="2">Uncharacterized protein</fullName>
    </submittedName>
</protein>
<proteinExistence type="predicted"/>
<name>A0A1I2AWL1_9ACTN</name>
<evidence type="ECO:0000256" key="1">
    <source>
        <dbReference type="SAM" id="MobiDB-lite"/>
    </source>
</evidence>
<dbReference type="Proteomes" id="UP000199323">
    <property type="component" value="Unassembled WGS sequence"/>
</dbReference>
<accession>A0A1I2AWL1</accession>
<organism evidence="2 3">
    <name type="scientific">Actinacidiphila alni</name>
    <dbReference type="NCBI Taxonomy" id="380248"/>
    <lineage>
        <taxon>Bacteria</taxon>
        <taxon>Bacillati</taxon>
        <taxon>Actinomycetota</taxon>
        <taxon>Actinomycetes</taxon>
        <taxon>Kitasatosporales</taxon>
        <taxon>Streptomycetaceae</taxon>
        <taxon>Actinacidiphila</taxon>
    </lineage>
</organism>
<dbReference type="AlphaFoldDB" id="A0A1I2AWL1"/>
<feature type="region of interest" description="Disordered" evidence="1">
    <location>
        <begin position="1"/>
        <end position="48"/>
    </location>
</feature>
<sequence>MKQATGDAGAGTRVMTTHDDRPAPVTRLRKPGVSREHRLAGVAPGYSP</sequence>